<dbReference type="Gene3D" id="3.30.565.10">
    <property type="entry name" value="Histidine kinase-like ATPase, C-terminal domain"/>
    <property type="match status" value="1"/>
</dbReference>
<dbReference type="InterPro" id="IPR005467">
    <property type="entry name" value="His_kinase_dom"/>
</dbReference>
<dbReference type="GO" id="GO:0000155">
    <property type="term" value="F:phosphorelay sensor kinase activity"/>
    <property type="evidence" value="ECO:0007669"/>
    <property type="project" value="TreeGrafter"/>
</dbReference>
<protein>
    <recommendedName>
        <fullName evidence="2">Histidine kinase domain-containing protein</fullName>
    </recommendedName>
</protein>
<dbReference type="PRINTS" id="PR00344">
    <property type="entry name" value="BCTRLSENSOR"/>
</dbReference>
<evidence type="ECO:0000256" key="1">
    <source>
        <dbReference type="ARBA" id="ARBA00022553"/>
    </source>
</evidence>
<proteinExistence type="predicted"/>
<dbReference type="PANTHER" id="PTHR43547">
    <property type="entry name" value="TWO-COMPONENT HISTIDINE KINASE"/>
    <property type="match status" value="1"/>
</dbReference>
<sequence>QVIRGENLVSNVTKLSEIRSSPSPIQSVDIKNVVSKTVEKIKNLFEHRKIIVQIPSQKFLVKANDLLQNAIENILFNAIMHNKNETIEISIQALRYKINQTPYIKIEFSDNGVGIPDTRKQEIFITREEEESKFRTGLGLSLIKKIIEYYEGKIWVEDRIKGDHSKGSNFIILIPEA</sequence>
<accession>X0WSV4</accession>
<gene>
    <name evidence="3" type="ORF">S01H1_66871</name>
</gene>
<dbReference type="SUPFAM" id="SSF55874">
    <property type="entry name" value="ATPase domain of HSP90 chaperone/DNA topoisomerase II/histidine kinase"/>
    <property type="match status" value="1"/>
</dbReference>
<feature type="domain" description="Histidine kinase" evidence="2">
    <location>
        <begin position="1"/>
        <end position="177"/>
    </location>
</feature>
<feature type="non-terminal residue" evidence="3">
    <location>
        <position position="1"/>
    </location>
</feature>
<organism evidence="3">
    <name type="scientific">marine sediment metagenome</name>
    <dbReference type="NCBI Taxonomy" id="412755"/>
    <lineage>
        <taxon>unclassified sequences</taxon>
        <taxon>metagenomes</taxon>
        <taxon>ecological metagenomes</taxon>
    </lineage>
</organism>
<dbReference type="SMART" id="SM00387">
    <property type="entry name" value="HATPase_c"/>
    <property type="match status" value="1"/>
</dbReference>
<dbReference type="AlphaFoldDB" id="X0WSV4"/>
<dbReference type="EMBL" id="BARS01044236">
    <property type="protein sequence ID" value="GAG34024.1"/>
    <property type="molecule type" value="Genomic_DNA"/>
</dbReference>
<dbReference type="Pfam" id="PF02518">
    <property type="entry name" value="HATPase_c"/>
    <property type="match status" value="1"/>
</dbReference>
<reference evidence="3" key="1">
    <citation type="journal article" date="2014" name="Front. Microbiol.">
        <title>High frequency of phylogenetically diverse reductive dehalogenase-homologous genes in deep subseafloor sedimentary metagenomes.</title>
        <authorList>
            <person name="Kawai M."/>
            <person name="Futagami T."/>
            <person name="Toyoda A."/>
            <person name="Takaki Y."/>
            <person name="Nishi S."/>
            <person name="Hori S."/>
            <person name="Arai W."/>
            <person name="Tsubouchi T."/>
            <person name="Morono Y."/>
            <person name="Uchiyama I."/>
            <person name="Ito T."/>
            <person name="Fujiyama A."/>
            <person name="Inagaki F."/>
            <person name="Takami H."/>
        </authorList>
    </citation>
    <scope>NUCLEOTIDE SEQUENCE</scope>
    <source>
        <strain evidence="3">Expedition CK06-06</strain>
    </source>
</reference>
<dbReference type="InterPro" id="IPR003594">
    <property type="entry name" value="HATPase_dom"/>
</dbReference>
<dbReference type="InterPro" id="IPR036890">
    <property type="entry name" value="HATPase_C_sf"/>
</dbReference>
<evidence type="ECO:0000313" key="3">
    <source>
        <dbReference type="EMBL" id="GAG34024.1"/>
    </source>
</evidence>
<comment type="caution">
    <text evidence="3">The sequence shown here is derived from an EMBL/GenBank/DDBJ whole genome shotgun (WGS) entry which is preliminary data.</text>
</comment>
<name>X0WSV4_9ZZZZ</name>
<dbReference type="PROSITE" id="PS50109">
    <property type="entry name" value="HIS_KIN"/>
    <property type="match status" value="1"/>
</dbReference>
<dbReference type="InterPro" id="IPR004358">
    <property type="entry name" value="Sig_transdc_His_kin-like_C"/>
</dbReference>
<dbReference type="CDD" id="cd00075">
    <property type="entry name" value="HATPase"/>
    <property type="match status" value="1"/>
</dbReference>
<dbReference type="PANTHER" id="PTHR43547:SF2">
    <property type="entry name" value="HYBRID SIGNAL TRANSDUCTION HISTIDINE KINASE C"/>
    <property type="match status" value="1"/>
</dbReference>
<evidence type="ECO:0000259" key="2">
    <source>
        <dbReference type="PROSITE" id="PS50109"/>
    </source>
</evidence>
<keyword evidence="1" id="KW-0597">Phosphoprotein</keyword>